<feature type="transmembrane region" description="Helical" evidence="1">
    <location>
        <begin position="6"/>
        <end position="25"/>
    </location>
</feature>
<evidence type="ECO:0000313" key="4">
    <source>
        <dbReference type="EMBL" id="QIS14909.1"/>
    </source>
</evidence>
<dbReference type="InterPro" id="IPR003399">
    <property type="entry name" value="Mce/MlaD"/>
</dbReference>
<dbReference type="PANTHER" id="PTHR33371:SF17">
    <property type="entry name" value="MCE-FAMILY PROTEIN MCE1B"/>
    <property type="match status" value="1"/>
</dbReference>
<dbReference type="InterPro" id="IPR005693">
    <property type="entry name" value="Mce"/>
</dbReference>
<protein>
    <submittedName>
        <fullName evidence="4">MCE family protein</fullName>
    </submittedName>
</protein>
<feature type="domain" description="Mce/MlaD" evidence="2">
    <location>
        <begin position="39"/>
        <end position="111"/>
    </location>
</feature>
<keyword evidence="1" id="KW-1133">Transmembrane helix</keyword>
<dbReference type="Pfam" id="PF02470">
    <property type="entry name" value="MlaD"/>
    <property type="match status" value="1"/>
</dbReference>
<accession>A0A6G9YNN7</accession>
<evidence type="ECO:0000259" key="3">
    <source>
        <dbReference type="Pfam" id="PF11887"/>
    </source>
</evidence>
<dbReference type="AlphaFoldDB" id="A0A6G9YNN7"/>
<evidence type="ECO:0000256" key="1">
    <source>
        <dbReference type="SAM" id="Phobius"/>
    </source>
</evidence>
<dbReference type="GO" id="GO:0051701">
    <property type="term" value="P:biological process involved in interaction with host"/>
    <property type="evidence" value="ECO:0007669"/>
    <property type="project" value="TreeGrafter"/>
</dbReference>
<dbReference type="GO" id="GO:0005576">
    <property type="term" value="C:extracellular region"/>
    <property type="evidence" value="ECO:0007669"/>
    <property type="project" value="TreeGrafter"/>
</dbReference>
<dbReference type="InterPro" id="IPR052336">
    <property type="entry name" value="MlaD_Phospholipid_Transporter"/>
</dbReference>
<evidence type="ECO:0000313" key="5">
    <source>
        <dbReference type="Proteomes" id="UP000503540"/>
    </source>
</evidence>
<evidence type="ECO:0000259" key="2">
    <source>
        <dbReference type="Pfam" id="PF02470"/>
    </source>
</evidence>
<dbReference type="NCBIfam" id="TIGR00996">
    <property type="entry name" value="Mtu_fam_mce"/>
    <property type="match status" value="1"/>
</dbReference>
<dbReference type="RefSeq" id="WP_167477244.1">
    <property type="nucleotide sequence ID" value="NZ_CP046172.1"/>
</dbReference>
<dbReference type="EMBL" id="CP046172">
    <property type="protein sequence ID" value="QIS14909.1"/>
    <property type="molecule type" value="Genomic_DNA"/>
</dbReference>
<reference evidence="4 5" key="1">
    <citation type="journal article" date="2019" name="ACS Chem. Biol.">
        <title>Identification and Mobilization of a Cryptic Antibiotic Biosynthesis Gene Locus from a Human-Pathogenic Nocardia Isolate.</title>
        <authorList>
            <person name="Herisse M."/>
            <person name="Ishida K."/>
            <person name="Porter J.L."/>
            <person name="Howden B."/>
            <person name="Hertweck C."/>
            <person name="Stinear T.P."/>
            <person name="Pidot S.J."/>
        </authorList>
    </citation>
    <scope>NUCLEOTIDE SEQUENCE [LARGE SCALE GENOMIC DNA]</scope>
    <source>
        <strain evidence="4 5">AUSMDU00012717</strain>
    </source>
</reference>
<dbReference type="Pfam" id="PF11887">
    <property type="entry name" value="Mce4_CUP1"/>
    <property type="match status" value="1"/>
</dbReference>
<gene>
    <name evidence="4" type="ORF">F5544_35390</name>
</gene>
<dbReference type="InterPro" id="IPR024516">
    <property type="entry name" value="Mce_C"/>
</dbReference>
<name>A0A6G9YNN7_9NOCA</name>
<organism evidence="4 5">
    <name type="scientific">Nocardia arthritidis</name>
    <dbReference type="NCBI Taxonomy" id="228602"/>
    <lineage>
        <taxon>Bacteria</taxon>
        <taxon>Bacillati</taxon>
        <taxon>Actinomycetota</taxon>
        <taxon>Actinomycetes</taxon>
        <taxon>Mycobacteriales</taxon>
        <taxon>Nocardiaceae</taxon>
        <taxon>Nocardia</taxon>
    </lineage>
</organism>
<keyword evidence="1" id="KW-0472">Membrane</keyword>
<dbReference type="KEGG" id="nah:F5544_35390"/>
<dbReference type="Proteomes" id="UP000503540">
    <property type="component" value="Chromosome"/>
</dbReference>
<sequence length="330" mass="34827">MSSFRFAWRIGVFAAVMIVLLMLIVQVIRRPVVGAVDGYTAIFTDANGLHAGDDVRMYGLPVGKVESLALDGANAKVRFSIQRAHAMFEGSTLAIRYQTLAGQRYLEVRPPARAGARLASGATIGADHTVPSFDITALFDGLQPILAGVSPDAINRFAESMLAVLEGDGSGLGQALNAIEQLSAYVSDRQTVISTLIRNLREMSDALTGRSPHMVTIISGLADVFASLEQKLQGVVDYAETIPPVLQPLDDLAARLGLSPGADTDVDRILRAALPDPAAARDVLARLPGLLQTLDGLSAGAASICSHGPASLPAPLALLIDGRRITICQR</sequence>
<keyword evidence="5" id="KW-1185">Reference proteome</keyword>
<feature type="domain" description="Mammalian cell entry C-terminal" evidence="3">
    <location>
        <begin position="116"/>
        <end position="231"/>
    </location>
</feature>
<proteinExistence type="predicted"/>
<keyword evidence="1" id="KW-0812">Transmembrane</keyword>
<dbReference type="PANTHER" id="PTHR33371">
    <property type="entry name" value="INTERMEMBRANE PHOSPHOLIPID TRANSPORT SYSTEM BINDING PROTEIN MLAD-RELATED"/>
    <property type="match status" value="1"/>
</dbReference>